<proteinExistence type="predicted"/>
<keyword evidence="2" id="KW-0328">Glycosyltransferase</keyword>
<dbReference type="GO" id="GO:0016757">
    <property type="term" value="F:glycosyltransferase activity"/>
    <property type="evidence" value="ECO:0007669"/>
    <property type="project" value="UniProtKB-KW"/>
</dbReference>
<evidence type="ECO:0000313" key="3">
    <source>
        <dbReference type="Proteomes" id="UP001597448"/>
    </source>
</evidence>
<dbReference type="Gene3D" id="3.40.50.2000">
    <property type="entry name" value="Glycogen Phosphorylase B"/>
    <property type="match status" value="1"/>
</dbReference>
<dbReference type="RefSeq" id="WP_379255595.1">
    <property type="nucleotide sequence ID" value="NZ_JBHSVQ010000001.1"/>
</dbReference>
<dbReference type="SUPFAM" id="SSF53756">
    <property type="entry name" value="UDP-Glycosyltransferase/glycogen phosphorylase"/>
    <property type="match status" value="1"/>
</dbReference>
<feature type="domain" description="Spore protein YkvP/CgeB glycosyl transferase-like" evidence="1">
    <location>
        <begin position="159"/>
        <end position="319"/>
    </location>
</feature>
<organism evidence="2 3">
    <name type="scientific">Paenibacillus rhizoplanae</name>
    <dbReference type="NCBI Taxonomy" id="1917181"/>
    <lineage>
        <taxon>Bacteria</taxon>
        <taxon>Bacillati</taxon>
        <taxon>Bacillota</taxon>
        <taxon>Bacilli</taxon>
        <taxon>Bacillales</taxon>
        <taxon>Paenibacillaceae</taxon>
        <taxon>Paenibacillus</taxon>
    </lineage>
</organism>
<keyword evidence="3" id="KW-1185">Reference proteome</keyword>
<dbReference type="Pfam" id="PF13524">
    <property type="entry name" value="Glyco_trans_1_2"/>
    <property type="match status" value="1"/>
</dbReference>
<dbReference type="InterPro" id="IPR055259">
    <property type="entry name" value="YkvP/CgeB_Glyco_trans-like"/>
</dbReference>
<dbReference type="EC" id="2.4.-.-" evidence="2"/>
<dbReference type="EMBL" id="JBHUKY010000033">
    <property type="protein sequence ID" value="MFD2412122.1"/>
    <property type="molecule type" value="Genomic_DNA"/>
</dbReference>
<evidence type="ECO:0000259" key="1">
    <source>
        <dbReference type="Pfam" id="PF13524"/>
    </source>
</evidence>
<comment type="caution">
    <text evidence="2">The sequence shown here is derived from an EMBL/GenBank/DDBJ whole genome shotgun (WGS) entry which is preliminary data.</text>
</comment>
<keyword evidence="2" id="KW-0808">Transferase</keyword>
<protein>
    <submittedName>
        <fullName evidence="2">Glycosyltransferase</fullName>
        <ecNumber evidence="2">2.4.-.-</ecNumber>
    </submittedName>
</protein>
<name>A0ABW5FDM6_9BACL</name>
<evidence type="ECO:0000313" key="2">
    <source>
        <dbReference type="EMBL" id="MFD2412122.1"/>
    </source>
</evidence>
<reference evidence="3" key="1">
    <citation type="journal article" date="2019" name="Int. J. Syst. Evol. Microbiol.">
        <title>The Global Catalogue of Microorganisms (GCM) 10K type strain sequencing project: providing services to taxonomists for standard genome sequencing and annotation.</title>
        <authorList>
            <consortium name="The Broad Institute Genomics Platform"/>
            <consortium name="The Broad Institute Genome Sequencing Center for Infectious Disease"/>
            <person name="Wu L."/>
            <person name="Ma J."/>
        </authorList>
    </citation>
    <scope>NUCLEOTIDE SEQUENCE [LARGE SCALE GENOMIC DNA]</scope>
    <source>
        <strain evidence="3">CCM 8725</strain>
    </source>
</reference>
<sequence>MNILFITSGFQGVYAFFEQRIAEALQKAGHHCRAFQPGSVLNELKLNQPFWQPQLILLMAGVKVPEPVLEFIRQSGVKSAVWMTEDPYYMDWTAPLIAYFDYVFTIDQAAVEHYRALGHPRVNHLPLGTDPDLFHPAAVTEEYSSDICLVGVPYSNRIELIEALLAGTAYRIQLVGRGWGRYYHKWKHNANRNVELVNTWVQPETAAKFYNGAKIVLNIHRPSAEKYNRNQSGIIATSINNRTFDAASCEAFQLTDYKSGLRHQFEEGTQVVSYQDKYDLLQKIHYYMAHDDERQRIAEAARQQVLAAHTFEHRIHDLLMNVQA</sequence>
<gene>
    <name evidence="2" type="ORF">ACFSX3_19705</name>
</gene>
<accession>A0ABW5FDM6</accession>
<dbReference type="Proteomes" id="UP001597448">
    <property type="component" value="Unassembled WGS sequence"/>
</dbReference>